<dbReference type="EMBL" id="JBHSMJ010000054">
    <property type="protein sequence ID" value="MFC5452523.1"/>
    <property type="molecule type" value="Genomic_DNA"/>
</dbReference>
<dbReference type="PANTHER" id="PTHR35789">
    <property type="entry name" value="SPORE GERMINATION PROTEIN B3"/>
    <property type="match status" value="1"/>
</dbReference>
<keyword evidence="3" id="KW-0309">Germination</keyword>
<evidence type="ECO:0000256" key="3">
    <source>
        <dbReference type="ARBA" id="ARBA00022544"/>
    </source>
</evidence>
<dbReference type="PROSITE" id="PS51257">
    <property type="entry name" value="PROKAR_LIPOPROTEIN"/>
    <property type="match status" value="1"/>
</dbReference>
<evidence type="ECO:0000256" key="2">
    <source>
        <dbReference type="ARBA" id="ARBA00007886"/>
    </source>
</evidence>
<evidence type="ECO:0000256" key="5">
    <source>
        <dbReference type="ARBA" id="ARBA00023136"/>
    </source>
</evidence>
<keyword evidence="11" id="KW-1185">Reference proteome</keyword>
<evidence type="ECO:0000256" key="7">
    <source>
        <dbReference type="ARBA" id="ARBA00023288"/>
    </source>
</evidence>
<dbReference type="Pfam" id="PF25198">
    <property type="entry name" value="Spore_GerAC_N"/>
    <property type="match status" value="1"/>
</dbReference>
<evidence type="ECO:0000256" key="6">
    <source>
        <dbReference type="ARBA" id="ARBA00023139"/>
    </source>
</evidence>
<dbReference type="InterPro" id="IPR046953">
    <property type="entry name" value="Spore_GerAC-like_C"/>
</dbReference>
<evidence type="ECO:0000259" key="9">
    <source>
        <dbReference type="Pfam" id="PF25198"/>
    </source>
</evidence>
<proteinExistence type="inferred from homology"/>
<keyword evidence="6" id="KW-0564">Palmitate</keyword>
<keyword evidence="7" id="KW-0449">Lipoprotein</keyword>
<gene>
    <name evidence="10" type="ORF">ACFPOG_30415</name>
</gene>
<feature type="domain" description="Spore germination protein N-terminal" evidence="9">
    <location>
        <begin position="25"/>
        <end position="190"/>
    </location>
</feature>
<evidence type="ECO:0000256" key="1">
    <source>
        <dbReference type="ARBA" id="ARBA00004635"/>
    </source>
</evidence>
<dbReference type="InterPro" id="IPR038501">
    <property type="entry name" value="Spore_GerAC_C_sf"/>
</dbReference>
<keyword evidence="5" id="KW-0472">Membrane</keyword>
<comment type="subcellular location">
    <subcellularLocation>
        <location evidence="1">Membrane</location>
        <topology evidence="1">Lipid-anchor</topology>
    </subcellularLocation>
</comment>
<evidence type="ECO:0000313" key="11">
    <source>
        <dbReference type="Proteomes" id="UP001596044"/>
    </source>
</evidence>
<dbReference type="Gene3D" id="3.30.300.210">
    <property type="entry name" value="Nutrient germinant receptor protein C, domain 3"/>
    <property type="match status" value="1"/>
</dbReference>
<evidence type="ECO:0000313" key="10">
    <source>
        <dbReference type="EMBL" id="MFC5452523.1"/>
    </source>
</evidence>
<organism evidence="10 11">
    <name type="scientific">Paenibacillus aestuarii</name>
    <dbReference type="NCBI Taxonomy" id="516965"/>
    <lineage>
        <taxon>Bacteria</taxon>
        <taxon>Bacillati</taxon>
        <taxon>Bacillota</taxon>
        <taxon>Bacilli</taxon>
        <taxon>Bacillales</taxon>
        <taxon>Paenibacillaceae</taxon>
        <taxon>Paenibacillus</taxon>
    </lineage>
</organism>
<reference evidence="11" key="1">
    <citation type="journal article" date="2019" name="Int. J. Syst. Evol. Microbiol.">
        <title>The Global Catalogue of Microorganisms (GCM) 10K type strain sequencing project: providing services to taxonomists for standard genome sequencing and annotation.</title>
        <authorList>
            <consortium name="The Broad Institute Genomics Platform"/>
            <consortium name="The Broad Institute Genome Sequencing Center for Infectious Disease"/>
            <person name="Wu L."/>
            <person name="Ma J."/>
        </authorList>
    </citation>
    <scope>NUCLEOTIDE SEQUENCE [LARGE SCALE GENOMIC DNA]</scope>
    <source>
        <strain evidence="11">KACC 11904</strain>
    </source>
</reference>
<dbReference type="RefSeq" id="WP_270880773.1">
    <property type="nucleotide sequence ID" value="NZ_JAQFVF010000038.1"/>
</dbReference>
<dbReference type="PANTHER" id="PTHR35789:SF1">
    <property type="entry name" value="SPORE GERMINATION PROTEIN B3"/>
    <property type="match status" value="1"/>
</dbReference>
<keyword evidence="4" id="KW-0732">Signal</keyword>
<accession>A0ABW0KGC2</accession>
<dbReference type="Proteomes" id="UP001596044">
    <property type="component" value="Unassembled WGS sequence"/>
</dbReference>
<protein>
    <submittedName>
        <fullName evidence="10">Ger(X)C family spore germination protein</fullName>
    </submittedName>
</protein>
<dbReference type="Pfam" id="PF05504">
    <property type="entry name" value="Spore_GerAC"/>
    <property type="match status" value="1"/>
</dbReference>
<dbReference type="InterPro" id="IPR008844">
    <property type="entry name" value="Spore_GerAC-like"/>
</dbReference>
<name>A0ABW0KGC2_9BACL</name>
<sequence>MSMLKWTGRIIMLLSIMGLLSGCWDNKDINHRTLPLIMGVSLTDHEYKIIMQVPELIHDSVEIKMISETGKTINQAIDKISVNLEKQVDLLHIKVIILERKLAERGMKDAISGFMRSEEISDKAYIVICDEDLNDFFNHLNKTIDPKGMTLYNFFEKNAGWNPQISISPIWQVYRSIHSYTRDVAIPMIKAGTSTICDYTGSAVIKNGKMIERITPDETLLFNAFNEQSTQGKIEVMDHASVLIVHNSLKHTTSLTNNKPYMQSQMKLKVVILETRGNPTSAVIKQEIDKLLTLRFQQLFNKIQKSKADILGIGQHFRNKIPRQELVRWRTDYFPNLELSLRIVTDIQNEGYLKISAD</sequence>
<feature type="domain" description="Spore germination GerAC-like C-terminal" evidence="8">
    <location>
        <begin position="200"/>
        <end position="351"/>
    </location>
</feature>
<comment type="similarity">
    <text evidence="2">Belongs to the GerABKC lipoprotein family.</text>
</comment>
<evidence type="ECO:0000256" key="4">
    <source>
        <dbReference type="ARBA" id="ARBA00022729"/>
    </source>
</evidence>
<dbReference type="InterPro" id="IPR057336">
    <property type="entry name" value="GerAC_N"/>
</dbReference>
<dbReference type="NCBIfam" id="TIGR02887">
    <property type="entry name" value="spore_ger_x_C"/>
    <property type="match status" value="1"/>
</dbReference>
<comment type="caution">
    <text evidence="10">The sequence shown here is derived from an EMBL/GenBank/DDBJ whole genome shotgun (WGS) entry which is preliminary data.</text>
</comment>
<evidence type="ECO:0000259" key="8">
    <source>
        <dbReference type="Pfam" id="PF05504"/>
    </source>
</evidence>